<dbReference type="Proteomes" id="UP000005239">
    <property type="component" value="Unassembled WGS sequence"/>
</dbReference>
<reference evidence="2" key="1">
    <citation type="journal article" date="2008" name="Nat. Genet.">
        <title>The Pristionchus pacificus genome provides a unique perspective on nematode lifestyle and parasitism.</title>
        <authorList>
            <person name="Dieterich C."/>
            <person name="Clifton S.W."/>
            <person name="Schuster L.N."/>
            <person name="Chinwalla A."/>
            <person name="Delehaunty K."/>
            <person name="Dinkelacker I."/>
            <person name="Fulton L."/>
            <person name="Fulton R."/>
            <person name="Godfrey J."/>
            <person name="Minx P."/>
            <person name="Mitreva M."/>
            <person name="Roeseler W."/>
            <person name="Tian H."/>
            <person name="Witte H."/>
            <person name="Yang S.P."/>
            <person name="Wilson R.K."/>
            <person name="Sommer R.J."/>
        </authorList>
    </citation>
    <scope>NUCLEOTIDE SEQUENCE [LARGE SCALE GENOMIC DNA]</scope>
    <source>
        <strain evidence="2">PS312</strain>
    </source>
</reference>
<proteinExistence type="predicted"/>
<dbReference type="EnsemblMetazoa" id="PPA46887.1">
    <property type="protein sequence ID" value="PPA46887.1"/>
    <property type="gene ID" value="WBGene00304666"/>
</dbReference>
<dbReference type="AlphaFoldDB" id="A0A8R1V519"/>
<evidence type="ECO:0000313" key="2">
    <source>
        <dbReference type="Proteomes" id="UP000005239"/>
    </source>
</evidence>
<name>A0A8R1V519_PRIPA</name>
<protein>
    <submittedName>
        <fullName evidence="1">Uncharacterized protein</fullName>
    </submittedName>
</protein>
<sequence>EERREALCIPFLLIAMRVYAENPKLTLILIDKFGISDDMIRTEESEWMHADNSLILIENPLNPLLSNLLRMSISHVDKNIRIAILKEEWKNGEEDKIDRFIRGEYSRIHKESEEARKRMMSLGDGSWRDERLIELNSNRTIPMIEYSIFTVSLCTRDDINRYLNDVPITQFDDQKTRKPPNLHWTPSVLEGDLEITLRLRFFISLPDREIISILAKDSSSYFSNVYEWTDGLLLSNDSGKIHVQRINDNTLSIAGRICYEEEEDVSAACYLLWSIISFAAKRILLSLPNNQFNSDLVLIGKPLFHGSIDNRVFDLTTFMNTACRCGKIGFNYRGKVEMMVSLPLY</sequence>
<keyword evidence="2" id="KW-1185">Reference proteome</keyword>
<reference evidence="1" key="2">
    <citation type="submission" date="2022-06" db="UniProtKB">
        <authorList>
            <consortium name="EnsemblMetazoa"/>
        </authorList>
    </citation>
    <scope>IDENTIFICATION</scope>
    <source>
        <strain evidence="1">PS312</strain>
    </source>
</reference>
<organism evidence="1 2">
    <name type="scientific">Pristionchus pacificus</name>
    <name type="common">Parasitic nematode worm</name>
    <dbReference type="NCBI Taxonomy" id="54126"/>
    <lineage>
        <taxon>Eukaryota</taxon>
        <taxon>Metazoa</taxon>
        <taxon>Ecdysozoa</taxon>
        <taxon>Nematoda</taxon>
        <taxon>Chromadorea</taxon>
        <taxon>Rhabditida</taxon>
        <taxon>Rhabditina</taxon>
        <taxon>Diplogasteromorpha</taxon>
        <taxon>Diplogasteroidea</taxon>
        <taxon>Neodiplogasteridae</taxon>
        <taxon>Pristionchus</taxon>
    </lineage>
</organism>
<gene>
    <name evidence="1" type="primary">WBGene00304666</name>
</gene>
<accession>A0A8R1V519</accession>
<evidence type="ECO:0000313" key="1">
    <source>
        <dbReference type="EnsemblMetazoa" id="PPA46887.1"/>
    </source>
</evidence>